<evidence type="ECO:0000313" key="10">
    <source>
        <dbReference type="EMBL" id="GFN91552.1"/>
    </source>
</evidence>
<evidence type="ECO:0000259" key="9">
    <source>
        <dbReference type="Pfam" id="PF07732"/>
    </source>
</evidence>
<dbReference type="GO" id="GO:0006826">
    <property type="term" value="P:iron ion transport"/>
    <property type="evidence" value="ECO:0007669"/>
    <property type="project" value="TreeGrafter"/>
</dbReference>
<dbReference type="FunFam" id="2.60.40.420:FF:000045">
    <property type="entry name" value="Laccase 2"/>
    <property type="match status" value="1"/>
</dbReference>
<keyword evidence="4" id="KW-0186">Copper</keyword>
<keyword evidence="6" id="KW-0812">Transmembrane</keyword>
<accession>A0AAV3ZAV8</accession>
<keyword evidence="6" id="KW-1133">Transmembrane helix</keyword>
<dbReference type="PANTHER" id="PTHR11709">
    <property type="entry name" value="MULTI-COPPER OXIDASE"/>
    <property type="match status" value="1"/>
</dbReference>
<dbReference type="InterPro" id="IPR045087">
    <property type="entry name" value="Cu-oxidase_fam"/>
</dbReference>
<dbReference type="SUPFAM" id="SSF49503">
    <property type="entry name" value="Cupredoxins"/>
    <property type="match status" value="3"/>
</dbReference>
<evidence type="ECO:0000256" key="1">
    <source>
        <dbReference type="ARBA" id="ARBA00010609"/>
    </source>
</evidence>
<dbReference type="Proteomes" id="UP000735302">
    <property type="component" value="Unassembled WGS sequence"/>
</dbReference>
<dbReference type="PROSITE" id="PS00080">
    <property type="entry name" value="MULTICOPPER_OXIDASE2"/>
    <property type="match status" value="1"/>
</dbReference>
<dbReference type="Pfam" id="PF07732">
    <property type="entry name" value="Cu-oxidase_3"/>
    <property type="match status" value="1"/>
</dbReference>
<dbReference type="CDD" id="cd13905">
    <property type="entry name" value="CuRO_3_tcLLC2_insect_like"/>
    <property type="match status" value="1"/>
</dbReference>
<dbReference type="AlphaFoldDB" id="A0AAV3ZAV8"/>
<name>A0AAV3ZAV8_9GAST</name>
<comment type="caution">
    <text evidence="10">The sequence shown here is derived from an EMBL/GenBank/DDBJ whole genome shotgun (WGS) entry which is preliminary data.</text>
</comment>
<evidence type="ECO:0000256" key="5">
    <source>
        <dbReference type="SAM" id="MobiDB-lite"/>
    </source>
</evidence>
<evidence type="ECO:0000256" key="2">
    <source>
        <dbReference type="ARBA" id="ARBA00022723"/>
    </source>
</evidence>
<dbReference type="InterPro" id="IPR008972">
    <property type="entry name" value="Cupredoxin"/>
</dbReference>
<dbReference type="InterPro" id="IPR001117">
    <property type="entry name" value="Cu-oxidase_2nd"/>
</dbReference>
<feature type="transmembrane region" description="Helical" evidence="6">
    <location>
        <begin position="709"/>
        <end position="727"/>
    </location>
</feature>
<reference evidence="10 11" key="1">
    <citation type="journal article" date="2021" name="Elife">
        <title>Chloroplast acquisition without the gene transfer in kleptoplastic sea slugs, Plakobranchus ocellatus.</title>
        <authorList>
            <person name="Maeda T."/>
            <person name="Takahashi S."/>
            <person name="Yoshida T."/>
            <person name="Shimamura S."/>
            <person name="Takaki Y."/>
            <person name="Nagai Y."/>
            <person name="Toyoda A."/>
            <person name="Suzuki Y."/>
            <person name="Arimoto A."/>
            <person name="Ishii H."/>
            <person name="Satoh N."/>
            <person name="Nishiyama T."/>
            <person name="Hasebe M."/>
            <person name="Maruyama T."/>
            <person name="Minagawa J."/>
            <person name="Obokata J."/>
            <person name="Shigenobu S."/>
        </authorList>
    </citation>
    <scope>NUCLEOTIDE SEQUENCE [LARGE SCALE GENOMIC DNA]</scope>
</reference>
<evidence type="ECO:0000256" key="6">
    <source>
        <dbReference type="SAM" id="Phobius"/>
    </source>
</evidence>
<gene>
    <name evidence="10" type="ORF">PoB_001805800</name>
</gene>
<dbReference type="Pfam" id="PF07731">
    <property type="entry name" value="Cu-oxidase_2"/>
    <property type="match status" value="1"/>
</dbReference>
<dbReference type="Gene3D" id="2.60.40.420">
    <property type="entry name" value="Cupredoxins - blue copper proteins"/>
    <property type="match status" value="3"/>
</dbReference>
<protein>
    <submittedName>
        <fullName evidence="10">Multicopper oxidase</fullName>
    </submittedName>
</protein>
<dbReference type="GO" id="GO:0016491">
    <property type="term" value="F:oxidoreductase activity"/>
    <property type="evidence" value="ECO:0007669"/>
    <property type="project" value="UniProtKB-KW"/>
</dbReference>
<dbReference type="CDD" id="cd13858">
    <property type="entry name" value="CuRO_1_tcLCC2_insect_like"/>
    <property type="match status" value="1"/>
</dbReference>
<dbReference type="GO" id="GO:0005507">
    <property type="term" value="F:copper ion binding"/>
    <property type="evidence" value="ECO:0007669"/>
    <property type="project" value="InterPro"/>
</dbReference>
<proteinExistence type="inferred from homology"/>
<evidence type="ECO:0000259" key="8">
    <source>
        <dbReference type="Pfam" id="PF07731"/>
    </source>
</evidence>
<feature type="domain" description="Plastocyanin-like" evidence="8">
    <location>
        <begin position="512"/>
        <end position="635"/>
    </location>
</feature>
<dbReference type="GO" id="GO:0005886">
    <property type="term" value="C:plasma membrane"/>
    <property type="evidence" value="ECO:0007669"/>
    <property type="project" value="TreeGrafter"/>
</dbReference>
<keyword evidence="6" id="KW-0472">Membrane</keyword>
<dbReference type="InterPro" id="IPR011707">
    <property type="entry name" value="Cu-oxidase-like_N"/>
</dbReference>
<feature type="region of interest" description="Disordered" evidence="5">
    <location>
        <begin position="649"/>
        <end position="693"/>
    </location>
</feature>
<evidence type="ECO:0000313" key="11">
    <source>
        <dbReference type="Proteomes" id="UP000735302"/>
    </source>
</evidence>
<keyword evidence="11" id="KW-1185">Reference proteome</keyword>
<dbReference type="CDD" id="cd13884">
    <property type="entry name" value="CuRO_2_tcLCC_insect_like"/>
    <property type="match status" value="1"/>
</dbReference>
<dbReference type="EMBL" id="BLXT01002152">
    <property type="protein sequence ID" value="GFN91552.1"/>
    <property type="molecule type" value="Genomic_DNA"/>
</dbReference>
<feature type="domain" description="Plastocyanin-like" evidence="7">
    <location>
        <begin position="250"/>
        <end position="383"/>
    </location>
</feature>
<evidence type="ECO:0000256" key="3">
    <source>
        <dbReference type="ARBA" id="ARBA00023002"/>
    </source>
</evidence>
<organism evidence="10 11">
    <name type="scientific">Plakobranchus ocellatus</name>
    <dbReference type="NCBI Taxonomy" id="259542"/>
    <lineage>
        <taxon>Eukaryota</taxon>
        <taxon>Metazoa</taxon>
        <taxon>Spiralia</taxon>
        <taxon>Lophotrochozoa</taxon>
        <taxon>Mollusca</taxon>
        <taxon>Gastropoda</taxon>
        <taxon>Heterobranchia</taxon>
        <taxon>Euthyneura</taxon>
        <taxon>Panpulmonata</taxon>
        <taxon>Sacoglossa</taxon>
        <taxon>Placobranchoidea</taxon>
        <taxon>Plakobranchidae</taxon>
        <taxon>Plakobranchus</taxon>
    </lineage>
</organism>
<keyword evidence="3" id="KW-0560">Oxidoreductase</keyword>
<sequence>MEVEDDDNEKVLRTREEKMRNCKECGRKKQNKKGELREEESQVVWNKARAYDDHPCIRTCDHMAPPRICKYKWTLETYLTMSKACHDCPYNQTHCSLPHCLQADGVKRGVMVVNRKLPGPAIVACRGDTIEVEVHNDLQNSEGTSIHWHGLKMRGTPYMDGVGLVTQCPISAFATFTYRFVVDTEGTFFWHGHSGMQRADGLFGPIIVREPAMTDPHATLYDYDLLEHVMVVNDWLVDLTLVRFLDHAHSDGDNKPALLLINGKGARVPFQHSDGSTHYTPRATFSVQGGKKYRFRVINAGIMYCPIQISIDQHTMTVIASDGHPVEPVVADILNVFAGERYDFILYADKTTTLRNYWIRARGLGDCSVKRAHQVALLKYAGAPDVDPPEPIDYDSVTNSGITLNPWNSPGSNSEILITRMRAEAPDGNDGVMTSVPDKKFYLGMDFNTKVDHFKYNNPEYYPMSSVGRHMRVFSPQINRISCALPPSPPLSQFDDVPLHAYCNENTVQKRCDQEYCSCIYKLDVDLNDLVEVIVIDEGVPYAANHPMHLHGFEFRTVGMGKINSSTTVAEIKAMDQRGELPRTTTRAPIKDTVTVPDGGYTIFRFRADNPGIWFFHCHLEYHADMGMGVLFQVGTREDFPKVPKNFPKCGNFMHEPEGDDHDDDQGSDHGNNGNSGNDGNSGQNTPLVVQCINPPNNGGHRPFMVDRWIFIAIVAAEMMVSIVFFTG</sequence>
<dbReference type="Pfam" id="PF00394">
    <property type="entry name" value="Cu-oxidase"/>
    <property type="match status" value="1"/>
</dbReference>
<dbReference type="InterPro" id="IPR011706">
    <property type="entry name" value="Cu-oxidase_C"/>
</dbReference>
<dbReference type="InterPro" id="IPR033138">
    <property type="entry name" value="Cu_oxidase_CS"/>
</dbReference>
<comment type="similarity">
    <text evidence="1">Belongs to the multicopper oxidase family.</text>
</comment>
<feature type="domain" description="Plastocyanin-like" evidence="9">
    <location>
        <begin position="102"/>
        <end position="211"/>
    </location>
</feature>
<evidence type="ECO:0000256" key="4">
    <source>
        <dbReference type="ARBA" id="ARBA00023008"/>
    </source>
</evidence>
<dbReference type="InterPro" id="IPR002355">
    <property type="entry name" value="Cu_oxidase_Cu_BS"/>
</dbReference>
<evidence type="ECO:0000259" key="7">
    <source>
        <dbReference type="Pfam" id="PF00394"/>
    </source>
</evidence>
<feature type="compositionally biased region" description="Low complexity" evidence="5">
    <location>
        <begin position="669"/>
        <end position="685"/>
    </location>
</feature>
<dbReference type="PANTHER" id="PTHR11709:SF394">
    <property type="entry name" value="FI03373P-RELATED"/>
    <property type="match status" value="1"/>
</dbReference>
<dbReference type="PROSITE" id="PS00079">
    <property type="entry name" value="MULTICOPPER_OXIDASE1"/>
    <property type="match status" value="1"/>
</dbReference>
<keyword evidence="2" id="KW-0479">Metal-binding</keyword>
<dbReference type="FunFam" id="2.60.40.420:FF:000031">
    <property type="entry name" value="Laccase-2 isoform A"/>
    <property type="match status" value="1"/>
</dbReference>